<dbReference type="SUPFAM" id="SSF51366">
    <property type="entry name" value="Ribulose-phoshate binding barrel"/>
    <property type="match status" value="1"/>
</dbReference>
<evidence type="ECO:0000256" key="1">
    <source>
        <dbReference type="ARBA" id="ARBA00005091"/>
    </source>
</evidence>
<dbReference type="InterPro" id="IPR004651">
    <property type="entry name" value="HisF"/>
</dbReference>
<comment type="function">
    <text evidence="9">IGPS catalyzes the conversion of PRFAR and glutamine to IGP, AICAR and glutamate. The HisF subunit catalyzes the cyclization activity that produces IGP and AICAR from PRFAR using the ammonia provided by the HisH subunit.</text>
</comment>
<dbReference type="Pfam" id="PF00977">
    <property type="entry name" value="His_biosynth"/>
    <property type="match status" value="1"/>
</dbReference>
<evidence type="ECO:0000256" key="12">
    <source>
        <dbReference type="ARBA" id="ARBA00032401"/>
    </source>
</evidence>
<dbReference type="PANTHER" id="PTHR21235">
    <property type="entry name" value="IMIDAZOLE GLYCEROL PHOSPHATE SYNTHASE SUBUNIT HISF/H IGP SYNTHASE SUBUNIT HISF/H"/>
    <property type="match status" value="1"/>
</dbReference>
<evidence type="ECO:0000256" key="9">
    <source>
        <dbReference type="ARBA" id="ARBA00025475"/>
    </source>
</evidence>
<keyword evidence="6 14" id="KW-0028">Amino-acid biosynthesis</keyword>
<dbReference type="RefSeq" id="WP_268613951.1">
    <property type="nucleotide sequence ID" value="NZ_JAMDMX010000012.1"/>
</dbReference>
<dbReference type="InterPro" id="IPR013785">
    <property type="entry name" value="Aldolase_TIM"/>
</dbReference>
<evidence type="ECO:0000256" key="8">
    <source>
        <dbReference type="ARBA" id="ARBA00023239"/>
    </source>
</evidence>
<evidence type="ECO:0000256" key="11">
    <source>
        <dbReference type="ARBA" id="ARBA00031409"/>
    </source>
</evidence>
<dbReference type="Gene3D" id="3.20.20.70">
    <property type="entry name" value="Aldolase class I"/>
    <property type="match status" value="1"/>
</dbReference>
<organism evidence="15 16">
    <name type="scientific">Paenibacillus alginolyticus</name>
    <dbReference type="NCBI Taxonomy" id="59839"/>
    <lineage>
        <taxon>Bacteria</taxon>
        <taxon>Bacillati</taxon>
        <taxon>Bacillota</taxon>
        <taxon>Bacilli</taxon>
        <taxon>Bacillales</taxon>
        <taxon>Paenibacillaceae</taxon>
        <taxon>Paenibacillus</taxon>
    </lineage>
</organism>
<evidence type="ECO:0000256" key="3">
    <source>
        <dbReference type="ARBA" id="ARBA00011152"/>
    </source>
</evidence>
<dbReference type="InterPro" id="IPR011060">
    <property type="entry name" value="RibuloseP-bd_barrel"/>
</dbReference>
<reference evidence="15 16" key="1">
    <citation type="submission" date="2022-05" db="EMBL/GenBank/DDBJ databases">
        <title>Genome Sequencing of Bee-Associated Microbes.</title>
        <authorList>
            <person name="Dunlap C."/>
        </authorList>
    </citation>
    <scope>NUCLEOTIDE SEQUENCE [LARGE SCALE GENOMIC DNA]</scope>
    <source>
        <strain evidence="15 16">NRRL B-14421</strain>
    </source>
</reference>
<evidence type="ECO:0000256" key="6">
    <source>
        <dbReference type="ARBA" id="ARBA00022605"/>
    </source>
</evidence>
<dbReference type="Proteomes" id="UP001527099">
    <property type="component" value="Unassembled WGS sequence"/>
</dbReference>
<dbReference type="CDD" id="cd04731">
    <property type="entry name" value="HisF"/>
    <property type="match status" value="1"/>
</dbReference>
<evidence type="ECO:0000256" key="10">
    <source>
        <dbReference type="ARBA" id="ARBA00030264"/>
    </source>
</evidence>
<dbReference type="InterPro" id="IPR006062">
    <property type="entry name" value="His_biosynth"/>
</dbReference>
<comment type="subunit">
    <text evidence="3">Heterodimer of HisH and HisF.</text>
</comment>
<evidence type="ECO:0000256" key="4">
    <source>
        <dbReference type="ARBA" id="ARBA00012809"/>
    </source>
</evidence>
<protein>
    <recommendedName>
        <fullName evidence="5">Imidazole glycerol phosphate synthase subunit HisF</fullName>
        <ecNumber evidence="4">4.3.2.10</ecNumber>
    </recommendedName>
    <alternativeName>
        <fullName evidence="10">IGP synthase cyclase subunit</fullName>
    </alternativeName>
    <alternativeName>
        <fullName evidence="11">IGP synthase subunit HisF</fullName>
    </alternativeName>
    <alternativeName>
        <fullName evidence="12">ImGP synthase subunit HisF</fullName>
    </alternativeName>
</protein>
<comment type="catalytic activity">
    <reaction evidence="13">
        <text>5-[(5-phospho-1-deoxy-D-ribulos-1-ylimino)methylamino]-1-(5-phospho-beta-D-ribosyl)imidazole-4-carboxamide + L-glutamine = D-erythro-1-(imidazol-4-yl)glycerol 3-phosphate + 5-amino-1-(5-phospho-beta-D-ribosyl)imidazole-4-carboxamide + L-glutamate + H(+)</text>
        <dbReference type="Rhea" id="RHEA:24793"/>
        <dbReference type="ChEBI" id="CHEBI:15378"/>
        <dbReference type="ChEBI" id="CHEBI:29985"/>
        <dbReference type="ChEBI" id="CHEBI:58278"/>
        <dbReference type="ChEBI" id="CHEBI:58359"/>
        <dbReference type="ChEBI" id="CHEBI:58475"/>
        <dbReference type="ChEBI" id="CHEBI:58525"/>
        <dbReference type="EC" id="4.3.2.10"/>
    </reaction>
</comment>
<evidence type="ECO:0000256" key="7">
    <source>
        <dbReference type="ARBA" id="ARBA00023102"/>
    </source>
</evidence>
<comment type="caution">
    <text evidence="15">The sequence shown here is derived from an EMBL/GenBank/DDBJ whole genome shotgun (WGS) entry which is preliminary data.</text>
</comment>
<comment type="pathway">
    <text evidence="1">Amino-acid biosynthesis; L-histidine biosynthesis; L-histidine from 5-phospho-alpha-D-ribose 1-diphosphate: step 5/9.</text>
</comment>
<evidence type="ECO:0000256" key="14">
    <source>
        <dbReference type="RuleBase" id="RU003657"/>
    </source>
</evidence>
<dbReference type="PANTHER" id="PTHR21235:SF2">
    <property type="entry name" value="IMIDAZOLE GLYCEROL PHOSPHATE SYNTHASE HISHF"/>
    <property type="match status" value="1"/>
</dbReference>
<evidence type="ECO:0000313" key="16">
    <source>
        <dbReference type="Proteomes" id="UP001527099"/>
    </source>
</evidence>
<evidence type="ECO:0000256" key="5">
    <source>
        <dbReference type="ARBA" id="ARBA00016318"/>
    </source>
</evidence>
<dbReference type="InterPro" id="IPR050064">
    <property type="entry name" value="IGPS_HisA/HisF"/>
</dbReference>
<dbReference type="EC" id="4.3.2.10" evidence="4"/>
<sequence length="263" mass="29549">MVKSRLIPVLLMKDGYLVRSEDFITHQIIGNPVHEVERFNQWNVDELIYLDISEDEVYYDQRNDTRVKSSLSMMEILEEVSKTCFMPLTVGGKIRNIQDIRDRLKMGADKVAMNTAAINNPELVREAAFIFGSQCIVISVDVRMNAKGRYEVYGEHGRIATGEDPIHFIRRMEQLGAGEILLHSIDRDGVAEGYDIELIQKVVNSTKLPVIALGGVGRLQHFSQGILKGGASAVAAANIFHFMELSDRNAKKTMKKDGVNVRL</sequence>
<dbReference type="EMBL" id="JAMDMX010000012">
    <property type="protein sequence ID" value="MCY9692361.1"/>
    <property type="molecule type" value="Genomic_DNA"/>
</dbReference>
<evidence type="ECO:0000256" key="2">
    <source>
        <dbReference type="ARBA" id="ARBA00009667"/>
    </source>
</evidence>
<keyword evidence="16" id="KW-1185">Reference proteome</keyword>
<proteinExistence type="inferred from homology"/>
<keyword evidence="7 14" id="KW-0368">Histidine biosynthesis</keyword>
<comment type="similarity">
    <text evidence="2 14">Belongs to the HisA/HisF family.</text>
</comment>
<gene>
    <name evidence="15" type="ORF">M5X19_05475</name>
</gene>
<name>A0ABT4G861_9BACL</name>
<evidence type="ECO:0000256" key="13">
    <source>
        <dbReference type="ARBA" id="ARBA00047838"/>
    </source>
</evidence>
<accession>A0ABT4G861</accession>
<evidence type="ECO:0000313" key="15">
    <source>
        <dbReference type="EMBL" id="MCY9692361.1"/>
    </source>
</evidence>
<keyword evidence="8" id="KW-0456">Lyase</keyword>